<organism evidence="1 2">
    <name type="scientific">Vibrio antiquarius (strain Ex25)</name>
    <dbReference type="NCBI Taxonomy" id="150340"/>
    <lineage>
        <taxon>Bacteria</taxon>
        <taxon>Pseudomonadati</taxon>
        <taxon>Pseudomonadota</taxon>
        <taxon>Gammaproteobacteria</taxon>
        <taxon>Vibrionales</taxon>
        <taxon>Vibrionaceae</taxon>
        <taxon>Vibrio</taxon>
        <taxon>Vibrio diabolicus subgroup</taxon>
    </lineage>
</organism>
<name>A0ABM9WZ25_VIBAE</name>
<gene>
    <name evidence="1" type="ORF">VEx25_A1090</name>
</gene>
<protein>
    <submittedName>
        <fullName evidence="1">Uncharacterized protein</fullName>
    </submittedName>
</protein>
<dbReference type="EMBL" id="DS267809">
    <property type="protein sequence ID" value="EDN58662.1"/>
    <property type="molecule type" value="Genomic_DNA"/>
</dbReference>
<evidence type="ECO:0000313" key="2">
    <source>
        <dbReference type="Proteomes" id="UP000242664"/>
    </source>
</evidence>
<sequence length="56" mass="6473">MVLEWSSDFDSKTLAMRAEYYIKQLTKAKKELLVTSKASIVVDENQQMMLEMALSK</sequence>
<accession>A0ABM9WZ25</accession>
<proteinExistence type="predicted"/>
<evidence type="ECO:0000313" key="1">
    <source>
        <dbReference type="EMBL" id="EDN58662.1"/>
    </source>
</evidence>
<keyword evidence="2" id="KW-1185">Reference proteome</keyword>
<reference evidence="2" key="1">
    <citation type="submission" date="2006-10" db="EMBL/GenBank/DDBJ databases">
        <authorList>
            <person name="Heidelberg J."/>
            <person name="Sebastian Y."/>
        </authorList>
    </citation>
    <scope>NUCLEOTIDE SEQUENCE [LARGE SCALE GENOMIC DNA]</scope>
    <source>
        <strain evidence="2">EX25</strain>
    </source>
</reference>
<dbReference type="Proteomes" id="UP000242664">
    <property type="component" value="Unassembled WGS sequence"/>
</dbReference>